<evidence type="ECO:0000256" key="5">
    <source>
        <dbReference type="ARBA" id="ARBA00022694"/>
    </source>
</evidence>
<dbReference type="Gene3D" id="3.60.15.10">
    <property type="entry name" value="Ribonuclease Z/Hydroxyacylglutathione hydrolase-like"/>
    <property type="match status" value="1"/>
</dbReference>
<evidence type="ECO:0000256" key="2">
    <source>
        <dbReference type="ARBA" id="ARBA00001947"/>
    </source>
</evidence>
<evidence type="ECO:0000256" key="10">
    <source>
        <dbReference type="ARBA" id="ARBA00022833"/>
    </source>
</evidence>
<keyword evidence="6" id="KW-0540">Nuclease</keyword>
<feature type="domain" description="tRNase Z endonuclease" evidence="11">
    <location>
        <begin position="6"/>
        <end position="65"/>
    </location>
</feature>
<dbReference type="GO" id="GO:0005739">
    <property type="term" value="C:mitochondrion"/>
    <property type="evidence" value="ECO:0007669"/>
    <property type="project" value="TreeGrafter"/>
</dbReference>
<evidence type="ECO:0000259" key="11">
    <source>
        <dbReference type="Pfam" id="PF13691"/>
    </source>
</evidence>
<dbReference type="GO" id="GO:0046872">
    <property type="term" value="F:metal ion binding"/>
    <property type="evidence" value="ECO:0007669"/>
    <property type="project" value="UniProtKB-KW"/>
</dbReference>
<dbReference type="EMBL" id="CAJVPV010001930">
    <property type="protein sequence ID" value="CAG8512665.1"/>
    <property type="molecule type" value="Genomic_DNA"/>
</dbReference>
<keyword evidence="9" id="KW-0378">Hydrolase</keyword>
<sequence>MKSYIQILGTGTVDVAPSVLVHFDDQRYLFNCGEGTQRFCLQNKIKISKVKKIFLTRIHWECFGGLPGMLLTMADAGSQEIKLFGGTNLTHALTATRGFILRHVNFPSNAYYAYDFPVH</sequence>
<dbReference type="GO" id="GO:0042781">
    <property type="term" value="F:3'-tRNA processing endoribonuclease activity"/>
    <property type="evidence" value="ECO:0007669"/>
    <property type="project" value="UniProtKB-EC"/>
</dbReference>
<keyword evidence="13" id="KW-1185">Reference proteome</keyword>
<comment type="cofactor">
    <cofactor evidence="2">
        <name>Zn(2+)</name>
        <dbReference type="ChEBI" id="CHEBI:29105"/>
    </cofactor>
</comment>
<evidence type="ECO:0000256" key="4">
    <source>
        <dbReference type="ARBA" id="ARBA00012477"/>
    </source>
</evidence>
<proteinExistence type="inferred from homology"/>
<keyword evidence="7" id="KW-0479">Metal-binding</keyword>
<evidence type="ECO:0000256" key="1">
    <source>
        <dbReference type="ARBA" id="ARBA00000402"/>
    </source>
</evidence>
<dbReference type="InterPro" id="IPR027794">
    <property type="entry name" value="tRNase_Z_dom"/>
</dbReference>
<dbReference type="OrthoDB" id="527344at2759"/>
<evidence type="ECO:0000256" key="6">
    <source>
        <dbReference type="ARBA" id="ARBA00022722"/>
    </source>
</evidence>
<keyword evidence="8" id="KW-0255">Endonuclease</keyword>
<dbReference type="SUPFAM" id="SSF56281">
    <property type="entry name" value="Metallo-hydrolase/oxidoreductase"/>
    <property type="match status" value="1"/>
</dbReference>
<evidence type="ECO:0000256" key="3">
    <source>
        <dbReference type="ARBA" id="ARBA00007823"/>
    </source>
</evidence>
<comment type="caution">
    <text evidence="12">The sequence shown here is derived from an EMBL/GenBank/DDBJ whole genome shotgun (WGS) entry which is preliminary data.</text>
</comment>
<comment type="similarity">
    <text evidence="3">Belongs to the RNase Z family.</text>
</comment>
<evidence type="ECO:0000256" key="7">
    <source>
        <dbReference type="ARBA" id="ARBA00022723"/>
    </source>
</evidence>
<keyword evidence="5" id="KW-0819">tRNA processing</keyword>
<dbReference type="Proteomes" id="UP000789342">
    <property type="component" value="Unassembled WGS sequence"/>
</dbReference>
<dbReference type="PANTHER" id="PTHR12553">
    <property type="entry name" value="ZINC PHOSPHODIESTERASE ELAC PROTEIN 2"/>
    <property type="match status" value="1"/>
</dbReference>
<dbReference type="PANTHER" id="PTHR12553:SF49">
    <property type="entry name" value="ZINC PHOSPHODIESTERASE ELAC PROTEIN 2"/>
    <property type="match status" value="1"/>
</dbReference>
<dbReference type="AlphaFoldDB" id="A0A9N9F6D3"/>
<gene>
    <name evidence="12" type="ORF">AMORRO_LOCUS3807</name>
</gene>
<dbReference type="GO" id="GO:1990180">
    <property type="term" value="P:mitochondrial tRNA 3'-end processing"/>
    <property type="evidence" value="ECO:0007669"/>
    <property type="project" value="TreeGrafter"/>
</dbReference>
<accession>A0A9N9F6D3</accession>
<dbReference type="InterPro" id="IPR036866">
    <property type="entry name" value="RibonucZ/Hydroxyglut_hydro"/>
</dbReference>
<keyword evidence="10" id="KW-0862">Zinc</keyword>
<evidence type="ECO:0000313" key="13">
    <source>
        <dbReference type="Proteomes" id="UP000789342"/>
    </source>
</evidence>
<organism evidence="12 13">
    <name type="scientific">Acaulospora morrowiae</name>
    <dbReference type="NCBI Taxonomy" id="94023"/>
    <lineage>
        <taxon>Eukaryota</taxon>
        <taxon>Fungi</taxon>
        <taxon>Fungi incertae sedis</taxon>
        <taxon>Mucoromycota</taxon>
        <taxon>Glomeromycotina</taxon>
        <taxon>Glomeromycetes</taxon>
        <taxon>Diversisporales</taxon>
        <taxon>Acaulosporaceae</taxon>
        <taxon>Acaulospora</taxon>
    </lineage>
</organism>
<dbReference type="EC" id="3.1.26.11" evidence="4"/>
<evidence type="ECO:0000313" key="12">
    <source>
        <dbReference type="EMBL" id="CAG8512665.1"/>
    </source>
</evidence>
<comment type="catalytic activity">
    <reaction evidence="1">
        <text>Endonucleolytic cleavage of RNA, removing extra 3' nucleotides from tRNA precursor, generating 3' termini of tRNAs. A 3'-hydroxy group is left at the tRNA terminus and a 5'-phosphoryl group is left at the trailer molecule.</text>
        <dbReference type="EC" id="3.1.26.11"/>
    </reaction>
</comment>
<protein>
    <recommendedName>
        <fullName evidence="4">ribonuclease Z</fullName>
        <ecNumber evidence="4">3.1.26.11</ecNumber>
    </recommendedName>
</protein>
<name>A0A9N9F6D3_9GLOM</name>
<dbReference type="Pfam" id="PF13691">
    <property type="entry name" value="Lactamase_B_4"/>
    <property type="match status" value="1"/>
</dbReference>
<dbReference type="InterPro" id="IPR047151">
    <property type="entry name" value="RNZ2-like"/>
</dbReference>
<evidence type="ECO:0000256" key="8">
    <source>
        <dbReference type="ARBA" id="ARBA00022759"/>
    </source>
</evidence>
<evidence type="ECO:0000256" key="9">
    <source>
        <dbReference type="ARBA" id="ARBA00022801"/>
    </source>
</evidence>
<reference evidence="12" key="1">
    <citation type="submission" date="2021-06" db="EMBL/GenBank/DDBJ databases">
        <authorList>
            <person name="Kallberg Y."/>
            <person name="Tangrot J."/>
            <person name="Rosling A."/>
        </authorList>
    </citation>
    <scope>NUCLEOTIDE SEQUENCE</scope>
    <source>
        <strain evidence="12">CL551</strain>
    </source>
</reference>